<feature type="region of interest" description="Disordered" evidence="1">
    <location>
        <begin position="1"/>
        <end position="31"/>
    </location>
</feature>
<sequence>MVGITTMGDIPPEDFPPLPNQDNGVTHQPVPIDPSTIQYANLLKPKLMNPSIPKVEPKPVVMLHGEPNITWKSSEGRSLIFQENLQYAIIGKFSYGKPDIKELRRTIPGQCGIKSECIIGVLDTRHILIRLTTMEDYVNLLSTSAFYVKAKECYWQMRTLKWDPWFERMWKQRLE</sequence>
<dbReference type="OrthoDB" id="1751950at2759"/>
<protein>
    <recommendedName>
        <fullName evidence="2">DUF4283 domain-containing protein</fullName>
    </recommendedName>
</protein>
<reference evidence="3 4" key="1">
    <citation type="submission" date="2020-09" db="EMBL/GenBank/DDBJ databases">
        <title>De no assembly of potato wild relative species, Solanum commersonii.</title>
        <authorList>
            <person name="Cho K."/>
        </authorList>
    </citation>
    <scope>NUCLEOTIDE SEQUENCE [LARGE SCALE GENOMIC DNA]</scope>
    <source>
        <strain evidence="3">LZ3.2</strain>
        <tissue evidence="3">Leaf</tissue>
    </source>
</reference>
<feature type="domain" description="DUF4283" evidence="2">
    <location>
        <begin position="83"/>
        <end position="167"/>
    </location>
</feature>
<dbReference type="Pfam" id="PF14111">
    <property type="entry name" value="DUF4283"/>
    <property type="match status" value="1"/>
</dbReference>
<accession>A0A9J5YWY9</accession>
<evidence type="ECO:0000259" key="2">
    <source>
        <dbReference type="Pfam" id="PF14111"/>
    </source>
</evidence>
<gene>
    <name evidence="3" type="ORF">H5410_025825</name>
</gene>
<organism evidence="3 4">
    <name type="scientific">Solanum commersonii</name>
    <name type="common">Commerson's wild potato</name>
    <name type="synonym">Commerson's nightshade</name>
    <dbReference type="NCBI Taxonomy" id="4109"/>
    <lineage>
        <taxon>Eukaryota</taxon>
        <taxon>Viridiplantae</taxon>
        <taxon>Streptophyta</taxon>
        <taxon>Embryophyta</taxon>
        <taxon>Tracheophyta</taxon>
        <taxon>Spermatophyta</taxon>
        <taxon>Magnoliopsida</taxon>
        <taxon>eudicotyledons</taxon>
        <taxon>Gunneridae</taxon>
        <taxon>Pentapetalae</taxon>
        <taxon>asterids</taxon>
        <taxon>lamiids</taxon>
        <taxon>Solanales</taxon>
        <taxon>Solanaceae</taxon>
        <taxon>Solanoideae</taxon>
        <taxon>Solaneae</taxon>
        <taxon>Solanum</taxon>
    </lineage>
</organism>
<name>A0A9J5YWY9_SOLCO</name>
<dbReference type="Proteomes" id="UP000824120">
    <property type="component" value="Chromosome 5"/>
</dbReference>
<proteinExistence type="predicted"/>
<dbReference type="EMBL" id="JACXVP010000005">
    <property type="protein sequence ID" value="KAG5604333.1"/>
    <property type="molecule type" value="Genomic_DNA"/>
</dbReference>
<evidence type="ECO:0000256" key="1">
    <source>
        <dbReference type="SAM" id="MobiDB-lite"/>
    </source>
</evidence>
<evidence type="ECO:0000313" key="4">
    <source>
        <dbReference type="Proteomes" id="UP000824120"/>
    </source>
</evidence>
<dbReference type="InterPro" id="IPR025558">
    <property type="entry name" value="DUF4283"/>
</dbReference>
<comment type="caution">
    <text evidence="3">The sequence shown here is derived from an EMBL/GenBank/DDBJ whole genome shotgun (WGS) entry which is preliminary data.</text>
</comment>
<evidence type="ECO:0000313" key="3">
    <source>
        <dbReference type="EMBL" id="KAG5604333.1"/>
    </source>
</evidence>
<keyword evidence="4" id="KW-1185">Reference proteome</keyword>
<dbReference type="AlphaFoldDB" id="A0A9J5YWY9"/>